<dbReference type="InterPro" id="IPR003346">
    <property type="entry name" value="Transposase_20"/>
</dbReference>
<gene>
    <name evidence="4" type="ORF">HKK74_37570</name>
</gene>
<proteinExistence type="predicted"/>
<dbReference type="Proteomes" id="UP000805614">
    <property type="component" value="Unassembled WGS sequence"/>
</dbReference>
<dbReference type="RefSeq" id="WP_187248201.1">
    <property type="nucleotide sequence ID" value="NZ_BAAAOK010000005.1"/>
</dbReference>
<feature type="coiled-coil region" evidence="1">
    <location>
        <begin position="210"/>
        <end position="237"/>
    </location>
</feature>
<dbReference type="Pfam" id="PF02371">
    <property type="entry name" value="Transposase_20"/>
    <property type="match status" value="1"/>
</dbReference>
<evidence type="ECO:0000259" key="3">
    <source>
        <dbReference type="Pfam" id="PF02371"/>
    </source>
</evidence>
<name>A0ABR7M355_9ACTN</name>
<feature type="domain" description="Transposase IS116/IS110/IS902 C-terminal" evidence="3">
    <location>
        <begin position="246"/>
        <end position="324"/>
    </location>
</feature>
<dbReference type="PANTHER" id="PTHR33055">
    <property type="entry name" value="TRANSPOSASE FOR INSERTION SEQUENCE ELEMENT IS1111A"/>
    <property type="match status" value="1"/>
</dbReference>
<dbReference type="Pfam" id="PF01548">
    <property type="entry name" value="DEDD_Tnp_IS110"/>
    <property type="match status" value="1"/>
</dbReference>
<organism evidence="4 5">
    <name type="scientific">Actinomadura alba</name>
    <dbReference type="NCBI Taxonomy" id="406431"/>
    <lineage>
        <taxon>Bacteria</taxon>
        <taxon>Bacillati</taxon>
        <taxon>Actinomycetota</taxon>
        <taxon>Actinomycetes</taxon>
        <taxon>Streptosporangiales</taxon>
        <taxon>Thermomonosporaceae</taxon>
        <taxon>Actinomadura</taxon>
    </lineage>
</organism>
<evidence type="ECO:0000313" key="5">
    <source>
        <dbReference type="Proteomes" id="UP000805614"/>
    </source>
</evidence>
<evidence type="ECO:0000313" key="4">
    <source>
        <dbReference type="EMBL" id="MBC6471160.1"/>
    </source>
</evidence>
<feature type="domain" description="Transposase IS110-like N-terminal" evidence="2">
    <location>
        <begin position="23"/>
        <end position="170"/>
    </location>
</feature>
<dbReference type="PANTHER" id="PTHR33055:SF16">
    <property type="entry name" value="TRANSPOSASE FOR INSERTION SEQUENCE ELEMENT IS1547"/>
    <property type="match status" value="1"/>
</dbReference>
<comment type="caution">
    <text evidence="4">The sequence shown here is derived from an EMBL/GenBank/DDBJ whole genome shotgun (WGS) entry which is preliminary data.</text>
</comment>
<evidence type="ECO:0000259" key="2">
    <source>
        <dbReference type="Pfam" id="PF01548"/>
    </source>
</evidence>
<evidence type="ECO:0000256" key="1">
    <source>
        <dbReference type="SAM" id="Coils"/>
    </source>
</evidence>
<reference evidence="4 5" key="1">
    <citation type="submission" date="2020-06" db="EMBL/GenBank/DDBJ databases">
        <title>Actinomadura xiongansis sp. nov., isolated from soil of Baiyangdian.</title>
        <authorList>
            <person name="Zhang X."/>
        </authorList>
    </citation>
    <scope>NUCLEOTIDE SEQUENCE [LARGE SCALE GENOMIC DNA]</scope>
    <source>
        <strain evidence="4 5">HBUM206468</strain>
    </source>
</reference>
<dbReference type="EMBL" id="JABVEC010000059">
    <property type="protein sequence ID" value="MBC6471160.1"/>
    <property type="molecule type" value="Genomic_DNA"/>
</dbReference>
<keyword evidence="5" id="KW-1185">Reference proteome</keyword>
<dbReference type="InterPro" id="IPR047650">
    <property type="entry name" value="Transpos_IS110"/>
</dbReference>
<dbReference type="InterPro" id="IPR002525">
    <property type="entry name" value="Transp_IS110-like_N"/>
</dbReference>
<protein>
    <submittedName>
        <fullName evidence="4">IS110 family transposase</fullName>
    </submittedName>
</protein>
<sequence length="366" mass="39513">MATSSMPQHDRAGQPANLGEAVLGVDTHKDIHVAAVISALGVLLGGQEFAANDAGYRQLLAWARTFGQVVRAGVEGTGSYGAALTRDLQAEGVTVTEVNRPDRQMRRSRGKTDATDAHAAALAVLSGRATATPKAGDGQVEQMRIYKVAKDSAVKSRTQAINQLKTLLVNAEPWLRASLTGLTNITLVARCAELRPEDHSGVTSAAMHTLRLLARRIQHLNEEIRDLEKRITDAVKAVAPDLLDQFGVGSDSAAILLIAAGDNPERLAGEASFAALCGVSPVEASSGKSRRRRLNRGGNRQANAALFRVILTRMRCDERTRDYVTRRTTEGLSKREIMRCLKRYLARTLFRIIRPAIPTQNAPAAA</sequence>
<keyword evidence="1" id="KW-0175">Coiled coil</keyword>
<dbReference type="NCBIfam" id="NF033542">
    <property type="entry name" value="transpos_IS110"/>
    <property type="match status" value="1"/>
</dbReference>
<accession>A0ABR7M355</accession>